<accession>G7TBE6</accession>
<evidence type="ECO:0000313" key="1">
    <source>
        <dbReference type="EMBL" id="AEQ94826.1"/>
    </source>
</evidence>
<dbReference type="Proteomes" id="UP000008851">
    <property type="component" value="Chromosome"/>
</dbReference>
<gene>
    <name evidence="1" type="ORF">XOC_0617</name>
</gene>
<dbReference type="HOGENOM" id="CLU_3334882_0_0_6"/>
<name>G7TBE6_XANOB</name>
<protein>
    <submittedName>
        <fullName evidence="1">Uncharacterized protein</fullName>
    </submittedName>
</protein>
<proteinExistence type="predicted"/>
<sequence length="38" mass="4199">MRCRFRLQCSPRLAGKQKRVPLVAHASETGTTLRSATA</sequence>
<evidence type="ECO:0000313" key="2">
    <source>
        <dbReference type="Proteomes" id="UP000008851"/>
    </source>
</evidence>
<dbReference type="KEGG" id="xor:XOC_0617"/>
<dbReference type="AlphaFoldDB" id="G7TBE6"/>
<dbReference type="EMBL" id="CP003057">
    <property type="protein sequence ID" value="AEQ94826.1"/>
    <property type="molecule type" value="Genomic_DNA"/>
</dbReference>
<organism evidence="1 2">
    <name type="scientific">Xanthomonas oryzae pv. oryzicola (strain BLS256)</name>
    <dbReference type="NCBI Taxonomy" id="383407"/>
    <lineage>
        <taxon>Bacteria</taxon>
        <taxon>Pseudomonadati</taxon>
        <taxon>Pseudomonadota</taxon>
        <taxon>Gammaproteobacteria</taxon>
        <taxon>Lysobacterales</taxon>
        <taxon>Lysobacteraceae</taxon>
        <taxon>Xanthomonas</taxon>
    </lineage>
</organism>
<reference evidence="1 2" key="1">
    <citation type="journal article" date="2011" name="J. Bacteriol.">
        <title>Two new complete genome sequences offer insight into host and tissue specificity of plant pathogenic Xanthomonas spp.</title>
        <authorList>
            <person name="Bogdanove A.J."/>
            <person name="Koebnik R."/>
            <person name="Lu H."/>
            <person name="Furutani A."/>
            <person name="Angiuoli S.V."/>
            <person name="Patil P.B."/>
            <person name="Van Sluys M.A."/>
            <person name="Ryan R.P."/>
            <person name="Meyer D.F."/>
            <person name="Han S.W."/>
            <person name="Aparna G."/>
            <person name="Rajaram M."/>
            <person name="Delcher A.L."/>
            <person name="Phillippy A.M."/>
            <person name="Puiu D."/>
            <person name="Schatz M.C."/>
            <person name="Shumway M."/>
            <person name="Sommer D.D."/>
            <person name="Trapnell C."/>
            <person name="Benahmed F."/>
            <person name="Dimitrov G."/>
            <person name="Madupu R."/>
            <person name="Radune D."/>
            <person name="Sullivan S."/>
            <person name="Jha G."/>
            <person name="Ishihara H."/>
            <person name="Lee S.W."/>
            <person name="Pandey A."/>
            <person name="Sharma V."/>
            <person name="Sriariyanun M."/>
            <person name="Szurek B."/>
            <person name="Vera-Cruz C.M."/>
            <person name="Dorman K.S."/>
            <person name="Ronald P.C."/>
            <person name="Verdier V."/>
            <person name="Dow J.M."/>
            <person name="Sonti R.V."/>
            <person name="Tsuge S."/>
            <person name="Brendel V.P."/>
            <person name="Rabinowicz P.D."/>
            <person name="Leach J.E."/>
            <person name="White F.F."/>
            <person name="Salzberg S.L."/>
        </authorList>
    </citation>
    <scope>NUCLEOTIDE SEQUENCE [LARGE SCALE GENOMIC DNA]</scope>
    <source>
        <strain evidence="1 2">BLS256</strain>
    </source>
</reference>